<dbReference type="STRING" id="45056.Lade_0698"/>
<organism evidence="3 4">
    <name type="scientific">Legionella adelaidensis</name>
    <dbReference type="NCBI Taxonomy" id="45056"/>
    <lineage>
        <taxon>Bacteria</taxon>
        <taxon>Pseudomonadati</taxon>
        <taxon>Pseudomonadota</taxon>
        <taxon>Gammaproteobacteria</taxon>
        <taxon>Legionellales</taxon>
        <taxon>Legionellaceae</taxon>
        <taxon>Legionella</taxon>
    </lineage>
</organism>
<accession>A0A0W0R4Q4</accession>
<feature type="domain" description="UDP-N-acetylglucosamine 2-epimerase" evidence="2">
    <location>
        <begin position="77"/>
        <end position="410"/>
    </location>
</feature>
<dbReference type="Pfam" id="PF02350">
    <property type="entry name" value="Epimerase_2"/>
    <property type="match status" value="1"/>
</dbReference>
<reference evidence="3 4" key="1">
    <citation type="submission" date="2015-11" db="EMBL/GenBank/DDBJ databases">
        <title>Identification of large and diverse effector repertoires of 38 Legionella species.</title>
        <authorList>
            <person name="Burstein D."/>
            <person name="Amaro F."/>
            <person name="Zusman T."/>
            <person name="Lifshitz Z."/>
            <person name="Cohen O."/>
            <person name="Gilbert J.A."/>
            <person name="Pupko T."/>
            <person name="Shuman H.A."/>
            <person name="Segal G."/>
        </authorList>
    </citation>
    <scope>NUCLEOTIDE SEQUENCE [LARGE SCALE GENOMIC DNA]</scope>
    <source>
        <strain evidence="3 4">1762-AUS-E</strain>
    </source>
</reference>
<dbReference type="EMBL" id="LNKA01000001">
    <property type="protein sequence ID" value="KTC66040.1"/>
    <property type="molecule type" value="Genomic_DNA"/>
</dbReference>
<dbReference type="SUPFAM" id="SSF53756">
    <property type="entry name" value="UDP-Glycosyltransferase/glycogen phosphorylase"/>
    <property type="match status" value="1"/>
</dbReference>
<name>A0A0W0R4Q4_9GAMM</name>
<evidence type="ECO:0000259" key="2">
    <source>
        <dbReference type="Pfam" id="PF02350"/>
    </source>
</evidence>
<dbReference type="Proteomes" id="UP000054859">
    <property type="component" value="Unassembled WGS sequence"/>
</dbReference>
<dbReference type="PANTHER" id="PTHR43174:SF1">
    <property type="entry name" value="UDP-N-ACETYLGLUCOSAMINE 2-EPIMERASE"/>
    <property type="match status" value="1"/>
</dbReference>
<dbReference type="InterPro" id="IPR003331">
    <property type="entry name" value="UDP_GlcNAc_Epimerase_2_dom"/>
</dbReference>
<dbReference type="CDD" id="cd03786">
    <property type="entry name" value="GTB_UDP-GlcNAc_2-Epimerase"/>
    <property type="match status" value="1"/>
</dbReference>
<dbReference type="InterPro" id="IPR029767">
    <property type="entry name" value="WecB-like"/>
</dbReference>
<dbReference type="PANTHER" id="PTHR43174">
    <property type="entry name" value="UDP-N-ACETYLGLUCOSAMINE 2-EPIMERASE"/>
    <property type="match status" value="1"/>
</dbReference>
<gene>
    <name evidence="3" type="primary">wecB</name>
    <name evidence="3" type="ORF">Lade_0698</name>
</gene>
<evidence type="ECO:0000313" key="4">
    <source>
        <dbReference type="Proteomes" id="UP000054859"/>
    </source>
</evidence>
<dbReference type="Gene3D" id="3.40.50.2000">
    <property type="entry name" value="Glycogen Phosphorylase B"/>
    <property type="match status" value="2"/>
</dbReference>
<comment type="similarity">
    <text evidence="1">Belongs to the UDP-N-acetylglucosamine 2-epimerase family.</text>
</comment>
<keyword evidence="4" id="KW-1185">Reference proteome</keyword>
<evidence type="ECO:0000256" key="1">
    <source>
        <dbReference type="RuleBase" id="RU003513"/>
    </source>
</evidence>
<comment type="caution">
    <text evidence="3">The sequence shown here is derived from an EMBL/GenBank/DDBJ whole genome shotgun (WGS) entry which is preliminary data.</text>
</comment>
<keyword evidence="1" id="KW-0413">Isomerase</keyword>
<dbReference type="PATRIC" id="fig|45056.6.peg.721"/>
<proteinExistence type="inferred from homology"/>
<dbReference type="NCBIfam" id="TIGR00236">
    <property type="entry name" value="wecB"/>
    <property type="match status" value="1"/>
</dbReference>
<sequence length="435" mass="49935">MIYFSPLVSVGAAKPTRDDEMNRFWCDQPLRFFFYPIYDKFAPFLLMGMRMLKVMTIVGTRPELIKMSCVIAELDKYTQHCLVHTGQNFDYELNQIFFDDLGIRKPDYFLGAAGDTPAQTIARVIEKSDEVFAKENPDALLLYGDTNSCLAVIAAKRRKIPVFHMEAGNRCFDQRVPEELNRKVLDHLSDINLVLSEHARRYLIAEGIPAERIIKTGSHMQEVLQRFMPKIKASNILSELGLESKKYFLVSAHREENVDLPENINDLIATLRALVQKYDMPIIVSTHPRTRKRLEDHNIGQLDSKIQFLKPFGFSDYVHLQMEAFCVLSDSGTITEEASLLNLPAITIRNTHERPEGMDEGTLIMCGLKVDNVLNAVNIVTQQHNDKERQLKIISDYETDTVSKKIMRIVASYVDYVNREVWYKSSDAKHSNYSE</sequence>
<dbReference type="GO" id="GO:0016853">
    <property type="term" value="F:isomerase activity"/>
    <property type="evidence" value="ECO:0007669"/>
    <property type="project" value="UniProtKB-KW"/>
</dbReference>
<protein>
    <submittedName>
        <fullName evidence="3">UDP-N-acetylglucosamine 2-epimerase</fullName>
    </submittedName>
</protein>
<dbReference type="AlphaFoldDB" id="A0A0W0R4Q4"/>
<evidence type="ECO:0000313" key="3">
    <source>
        <dbReference type="EMBL" id="KTC66040.1"/>
    </source>
</evidence>